<dbReference type="InterPro" id="IPR006638">
    <property type="entry name" value="Elp3/MiaA/NifB-like_rSAM"/>
</dbReference>
<dbReference type="RefSeq" id="WP_013682521.1">
    <property type="nucleotide sequence ID" value="NC_015318.1"/>
</dbReference>
<keyword evidence="2 6" id="KW-0949">S-adenosyl-L-methionine</keyword>
<dbReference type="eggNOG" id="COG1180">
    <property type="taxonomic scope" value="Bacteria"/>
</dbReference>
<evidence type="ECO:0000313" key="9">
    <source>
        <dbReference type="Proteomes" id="UP000008139"/>
    </source>
</evidence>
<dbReference type="EMBL" id="CP002606">
    <property type="protein sequence ID" value="AEA34492.1"/>
    <property type="molecule type" value="Genomic_DNA"/>
</dbReference>
<reference evidence="8 9" key="1">
    <citation type="journal article" date="2011" name="Stand. Genomic Sci.">
        <title>Complete genome sequence of the thermophilic sulfur-reducer Hippea maritima type strain (MH(2)).</title>
        <authorList>
            <person name="Huntemann M."/>
            <person name="Lu M."/>
            <person name="Nolan M."/>
            <person name="Lapidus A."/>
            <person name="Lucas S."/>
            <person name="Hammon N."/>
            <person name="Deshpande S."/>
            <person name="Cheng J.F."/>
            <person name="Tapia R."/>
            <person name="Han C."/>
            <person name="Goodwin L."/>
            <person name="Pitluck S."/>
            <person name="Liolios K."/>
            <person name="Pagani I."/>
            <person name="Ivanova N."/>
            <person name="Ovchinikova G."/>
            <person name="Pati A."/>
            <person name="Chen A."/>
            <person name="Palaniappan K."/>
            <person name="Land M."/>
            <person name="Hauser L."/>
            <person name="Jeffries C.D."/>
            <person name="Detter J.C."/>
            <person name="Brambilla E.M."/>
            <person name="Rohde M."/>
            <person name="Spring S."/>
            <person name="Goker M."/>
            <person name="Woyke T."/>
            <person name="Bristow J."/>
            <person name="Eisen J.A."/>
            <person name="Markowitz V."/>
            <person name="Hugenholtz P."/>
            <person name="Kyrpides N.C."/>
            <person name="Klenk H.P."/>
            <person name="Mavromatis K."/>
        </authorList>
    </citation>
    <scope>NUCLEOTIDE SEQUENCE [LARGE SCALE GENOMIC DNA]</scope>
    <source>
        <strain evidence="9">ATCC 700847 / DSM 10411 / MH2</strain>
    </source>
</reference>
<keyword evidence="4 6" id="KW-0408">Iron</keyword>
<dbReference type="Proteomes" id="UP000008139">
    <property type="component" value="Chromosome"/>
</dbReference>
<dbReference type="PROSITE" id="PS51918">
    <property type="entry name" value="RADICAL_SAM"/>
    <property type="match status" value="1"/>
</dbReference>
<dbReference type="GO" id="GO:0051539">
    <property type="term" value="F:4 iron, 4 sulfur cluster binding"/>
    <property type="evidence" value="ECO:0007669"/>
    <property type="project" value="UniProtKB-KW"/>
</dbReference>
<dbReference type="KEGG" id="hmr:Hipma_1536"/>
<dbReference type="Gene3D" id="3.20.20.70">
    <property type="entry name" value="Aldolase class I"/>
    <property type="match status" value="1"/>
</dbReference>
<evidence type="ECO:0000259" key="7">
    <source>
        <dbReference type="PROSITE" id="PS51918"/>
    </source>
</evidence>
<dbReference type="STRING" id="760142.Hipma_1536"/>
<accession>F2LTW6</accession>
<dbReference type="PANTHER" id="PTHR30352:SF5">
    <property type="entry name" value="PYRUVATE FORMATE-LYASE 1-ACTIVATING ENZYME"/>
    <property type="match status" value="1"/>
</dbReference>
<evidence type="ECO:0000256" key="2">
    <source>
        <dbReference type="ARBA" id="ARBA00022691"/>
    </source>
</evidence>
<evidence type="ECO:0000256" key="4">
    <source>
        <dbReference type="ARBA" id="ARBA00023004"/>
    </source>
</evidence>
<keyword evidence="3 6" id="KW-0479">Metal-binding</keyword>
<dbReference type="InterPro" id="IPR034457">
    <property type="entry name" value="Organic_radical-activating"/>
</dbReference>
<comment type="cofactor">
    <cofactor evidence="6">
        <name>[4Fe-4S] cluster</name>
        <dbReference type="ChEBI" id="CHEBI:49883"/>
    </cofactor>
    <text evidence="6">Binds 1 [4Fe-4S] cluster. The cluster is coordinated with 3 cysteines and an exchangeable S-adenosyl-L-methionine.</text>
</comment>
<feature type="binding site" evidence="6">
    <location>
        <position position="89"/>
    </location>
    <ligand>
        <name>[4Fe-4S] cluster</name>
        <dbReference type="ChEBI" id="CHEBI:49883"/>
        <note>4Fe-4S-S-AdoMet</note>
    </ligand>
</feature>
<dbReference type="SFLD" id="SFLDG01101">
    <property type="entry name" value="Uncharacterised_Radical_SAM_Su"/>
    <property type="match status" value="1"/>
</dbReference>
<gene>
    <name evidence="8" type="ordered locus">Hipma_1536</name>
</gene>
<dbReference type="AlphaFoldDB" id="F2LTW6"/>
<dbReference type="GO" id="GO:0003824">
    <property type="term" value="F:catalytic activity"/>
    <property type="evidence" value="ECO:0007669"/>
    <property type="project" value="InterPro"/>
</dbReference>
<protein>
    <submittedName>
        <fullName evidence="8">Radical SAM domain protein</fullName>
    </submittedName>
</protein>
<evidence type="ECO:0000313" key="8">
    <source>
        <dbReference type="EMBL" id="AEA34492.1"/>
    </source>
</evidence>
<dbReference type="OrthoDB" id="9778883at2"/>
<dbReference type="CDD" id="cd01335">
    <property type="entry name" value="Radical_SAM"/>
    <property type="match status" value="1"/>
</dbReference>
<dbReference type="GO" id="GO:0046872">
    <property type="term" value="F:metal ion binding"/>
    <property type="evidence" value="ECO:0007669"/>
    <property type="project" value="UniProtKB-KW"/>
</dbReference>
<dbReference type="InterPro" id="IPR027596">
    <property type="entry name" value="AmmeMemoSam_rS"/>
</dbReference>
<reference evidence="9" key="2">
    <citation type="submission" date="2011-03" db="EMBL/GenBank/DDBJ databases">
        <title>The complete genome of Hippea maritima DSM 10411.</title>
        <authorList>
            <consortium name="US DOE Joint Genome Institute (JGI-PGF)"/>
            <person name="Lucas S."/>
            <person name="Copeland A."/>
            <person name="Lapidus A."/>
            <person name="Bruce D."/>
            <person name="Goodwin L."/>
            <person name="Pitluck S."/>
            <person name="Peters L."/>
            <person name="Kyrpides N."/>
            <person name="Mavromatis K."/>
            <person name="Pagani I."/>
            <person name="Ivanova N."/>
            <person name="Mikhailova N."/>
            <person name="Lu M."/>
            <person name="Detter J.C."/>
            <person name="Tapia R."/>
            <person name="Han C."/>
            <person name="Land M."/>
            <person name="Hauser L."/>
            <person name="Markowitz V."/>
            <person name="Cheng J.-F."/>
            <person name="Hugenholtz P."/>
            <person name="Woyke T."/>
            <person name="Wu D."/>
            <person name="Spring S."/>
            <person name="Schroeder M."/>
            <person name="Brambilla E."/>
            <person name="Klenk H.-P."/>
            <person name="Eisen J.A."/>
        </authorList>
    </citation>
    <scope>NUCLEOTIDE SEQUENCE [LARGE SCALE GENOMIC DNA]</scope>
    <source>
        <strain evidence="9">ATCC 700847 / DSM 10411 / MH2</strain>
    </source>
</reference>
<dbReference type="InterPro" id="IPR016431">
    <property type="entry name" value="Pyrv-formate_lyase-activ_prd"/>
</dbReference>
<keyword evidence="5 6" id="KW-0411">Iron-sulfur</keyword>
<dbReference type="SMART" id="SM00729">
    <property type="entry name" value="Elp3"/>
    <property type="match status" value="1"/>
</dbReference>
<keyword evidence="9" id="KW-1185">Reference proteome</keyword>
<dbReference type="SFLD" id="SFLDS00029">
    <property type="entry name" value="Radical_SAM"/>
    <property type="match status" value="1"/>
</dbReference>
<dbReference type="InterPro" id="IPR058240">
    <property type="entry name" value="rSAM_sf"/>
</dbReference>
<dbReference type="PIRSF" id="PIRSF004869">
    <property type="entry name" value="PflX_prd"/>
    <property type="match status" value="1"/>
</dbReference>
<dbReference type="InterPro" id="IPR007197">
    <property type="entry name" value="rSAM"/>
</dbReference>
<dbReference type="InParanoid" id="F2LTW6"/>
<sequence length="338" mass="37524">MKEAYLYSRLEDNKVQCNLCSFRCKLADGKTGICGVRKNEGGTLYSTVYARAVAKAIDPIEKKPLFHFLPSTKSFSIATVGCNFNCLNCQNADISQYPKENAGAVVGDVYPPEKVVEDAISAGCKSIAYTYTEPTIFFEYAIDTAKLAKEKGLKNIFITNGYMTKETIDMMDGLIDAANVDLKAFNDAFYMQICGGARLKPVLESIEYMKSKGIWVEVTTLVIPTANDDPAEAMQIAEHIYNIDPSIPWHISRFYPAYKFSDVMPTPPEVIKNFRQIGLSIGLKYVYTGNMLGDEGEHTYCPNCGELLIARYGYEILSYAIKDGKCPKCGTKIDVVES</sequence>
<dbReference type="SUPFAM" id="SSF102114">
    <property type="entry name" value="Radical SAM enzymes"/>
    <property type="match status" value="1"/>
</dbReference>
<feature type="domain" description="Radical SAM core" evidence="7">
    <location>
        <begin position="67"/>
        <end position="284"/>
    </location>
</feature>
<keyword evidence="1" id="KW-0004">4Fe-4S</keyword>
<dbReference type="InterPro" id="IPR013785">
    <property type="entry name" value="Aldolase_TIM"/>
</dbReference>
<evidence type="ECO:0000256" key="5">
    <source>
        <dbReference type="ARBA" id="ARBA00023014"/>
    </source>
</evidence>
<name>F2LTW6_HIPMA</name>
<evidence type="ECO:0000256" key="3">
    <source>
        <dbReference type="ARBA" id="ARBA00022723"/>
    </source>
</evidence>
<dbReference type="HOGENOM" id="CLU_044176_1_0_7"/>
<dbReference type="Pfam" id="PF04055">
    <property type="entry name" value="Radical_SAM"/>
    <property type="match status" value="1"/>
</dbReference>
<proteinExistence type="predicted"/>
<organism evidence="8 9">
    <name type="scientific">Hippea maritima (strain ATCC 700847 / DSM 10411 / MH2)</name>
    <dbReference type="NCBI Taxonomy" id="760142"/>
    <lineage>
        <taxon>Bacteria</taxon>
        <taxon>Pseudomonadati</taxon>
        <taxon>Campylobacterota</taxon>
        <taxon>Desulfurellia</taxon>
        <taxon>Desulfurellales</taxon>
        <taxon>Hippeaceae</taxon>
        <taxon>Hippea</taxon>
    </lineage>
</organism>
<feature type="binding site" evidence="6">
    <location>
        <position position="82"/>
    </location>
    <ligand>
        <name>[4Fe-4S] cluster</name>
        <dbReference type="ChEBI" id="CHEBI:49883"/>
        <note>4Fe-4S-S-AdoMet</note>
    </ligand>
</feature>
<evidence type="ECO:0000256" key="6">
    <source>
        <dbReference type="PIRSR" id="PIRSR004869-50"/>
    </source>
</evidence>
<dbReference type="PANTHER" id="PTHR30352">
    <property type="entry name" value="PYRUVATE FORMATE-LYASE-ACTIVATING ENZYME"/>
    <property type="match status" value="1"/>
</dbReference>
<evidence type="ECO:0000256" key="1">
    <source>
        <dbReference type="ARBA" id="ARBA00022485"/>
    </source>
</evidence>
<feature type="binding site" evidence="6">
    <location>
        <position position="86"/>
    </location>
    <ligand>
        <name>[4Fe-4S] cluster</name>
        <dbReference type="ChEBI" id="CHEBI:49883"/>
        <note>4Fe-4S-S-AdoMet</note>
    </ligand>
</feature>
<dbReference type="NCBIfam" id="TIGR04337">
    <property type="entry name" value="AmmeMemoSam_rS"/>
    <property type="match status" value="1"/>
</dbReference>